<comment type="caution">
    <text evidence="4">The sequence shown here is derived from an EMBL/GenBank/DDBJ whole genome shotgun (WGS) entry which is preliminary data.</text>
</comment>
<dbReference type="EMBL" id="JBBWWT010000003">
    <property type="protein sequence ID" value="MEL1264411.1"/>
    <property type="molecule type" value="Genomic_DNA"/>
</dbReference>
<name>A0ABU9J0H6_9GAMM</name>
<gene>
    <name evidence="4" type="ORF">AAD027_08515</name>
</gene>
<evidence type="ECO:0000256" key="1">
    <source>
        <dbReference type="ARBA" id="ARBA00022705"/>
    </source>
</evidence>
<dbReference type="GO" id="GO:0003677">
    <property type="term" value="F:DNA binding"/>
    <property type="evidence" value="ECO:0007669"/>
    <property type="project" value="UniProtKB-KW"/>
</dbReference>
<organism evidence="4 5">
    <name type="scientific">Pseudoxanthomonas putridarboris</name>
    <dbReference type="NCBI Taxonomy" id="752605"/>
    <lineage>
        <taxon>Bacteria</taxon>
        <taxon>Pseudomonadati</taxon>
        <taxon>Pseudomonadota</taxon>
        <taxon>Gammaproteobacteria</taxon>
        <taxon>Lysobacterales</taxon>
        <taxon>Lysobacteraceae</taxon>
        <taxon>Pseudoxanthomonas</taxon>
    </lineage>
</organism>
<sequence length="88" mass="9586">MNCILIKSGTSTPRSIKRKDGTQVIFNEQKAAIEKGEDFPVPFTISLGDGQPPYPPGRYLLDVSSLEVGDFDALKVSRRIALVPVPAK</sequence>
<evidence type="ECO:0000313" key="4">
    <source>
        <dbReference type="EMBL" id="MEL1264411.1"/>
    </source>
</evidence>
<evidence type="ECO:0000256" key="3">
    <source>
        <dbReference type="ARBA" id="ARBA00030596"/>
    </source>
</evidence>
<evidence type="ECO:0000313" key="5">
    <source>
        <dbReference type="Proteomes" id="UP001459204"/>
    </source>
</evidence>
<dbReference type="Proteomes" id="UP001459204">
    <property type="component" value="Unassembled WGS sequence"/>
</dbReference>
<dbReference type="Gene3D" id="2.40.50.140">
    <property type="entry name" value="Nucleic acid-binding proteins"/>
    <property type="match status" value="1"/>
</dbReference>
<dbReference type="RefSeq" id="WP_341725594.1">
    <property type="nucleotide sequence ID" value="NZ_JBBWWT010000003.1"/>
</dbReference>
<dbReference type="Pfam" id="PF02303">
    <property type="entry name" value="Phage_DNA_bind"/>
    <property type="match status" value="1"/>
</dbReference>
<keyword evidence="2 4" id="KW-0238">DNA-binding</keyword>
<evidence type="ECO:0000256" key="2">
    <source>
        <dbReference type="ARBA" id="ARBA00023125"/>
    </source>
</evidence>
<accession>A0ABU9J0H6</accession>
<keyword evidence="5" id="KW-1185">Reference proteome</keyword>
<dbReference type="InterPro" id="IPR003512">
    <property type="entry name" value="Phage_M13_G5P_DNA-bd"/>
</dbReference>
<protein>
    <recommendedName>
        <fullName evidence="3">Single-stranded DNA-binding protein</fullName>
    </recommendedName>
</protein>
<proteinExistence type="predicted"/>
<dbReference type="SUPFAM" id="SSF50249">
    <property type="entry name" value="Nucleic acid-binding proteins"/>
    <property type="match status" value="1"/>
</dbReference>
<reference evidence="4 5" key="1">
    <citation type="submission" date="2024-04" db="EMBL/GenBank/DDBJ databases">
        <title>Draft genome sequence of Pseudoxanthomonas putridarboris WD12.</title>
        <authorList>
            <person name="Oh J."/>
        </authorList>
    </citation>
    <scope>NUCLEOTIDE SEQUENCE [LARGE SCALE GENOMIC DNA]</scope>
    <source>
        <strain evidence="4 5">WD12</strain>
    </source>
</reference>
<dbReference type="InterPro" id="IPR012340">
    <property type="entry name" value="NA-bd_OB-fold"/>
</dbReference>
<keyword evidence="1" id="KW-0235">DNA replication</keyword>